<dbReference type="RefSeq" id="WP_125150241.1">
    <property type="nucleotide sequence ID" value="NZ_UYIN01000024.1"/>
</dbReference>
<accession>A0ABY6T0U6</accession>
<comment type="caution">
    <text evidence="1">The sequence shown here is derived from an EMBL/GenBank/DDBJ whole genome shotgun (WGS) entry which is preliminary data.</text>
</comment>
<dbReference type="InterPro" id="IPR023211">
    <property type="entry name" value="DNA_pol_palm_dom_sf"/>
</dbReference>
<evidence type="ECO:0000313" key="1">
    <source>
        <dbReference type="EMBL" id="VDG74686.1"/>
    </source>
</evidence>
<reference evidence="1 2" key="1">
    <citation type="submission" date="2018-11" db="EMBL/GenBank/DDBJ databases">
        <authorList>
            <consortium name="Pathogen Informatics"/>
        </authorList>
    </citation>
    <scope>NUCLEOTIDE SEQUENCE [LARGE SCALE GENOMIC DNA]</scope>
    <source>
        <strain evidence="1 2">NCTC10913</strain>
    </source>
</reference>
<keyword evidence="2" id="KW-1185">Reference proteome</keyword>
<dbReference type="EMBL" id="UYIN01000024">
    <property type="protein sequence ID" value="VDG74686.1"/>
    <property type="molecule type" value="Genomic_DNA"/>
</dbReference>
<dbReference type="SUPFAM" id="SSF56672">
    <property type="entry name" value="DNA/RNA polymerases"/>
    <property type="match status" value="1"/>
</dbReference>
<dbReference type="InterPro" id="IPR043502">
    <property type="entry name" value="DNA/RNA_pol_sf"/>
</dbReference>
<proteinExistence type="predicted"/>
<organism evidence="1 2">
    <name type="scientific">Clostridium carnis</name>
    <dbReference type="NCBI Taxonomy" id="1530"/>
    <lineage>
        <taxon>Bacteria</taxon>
        <taxon>Bacillati</taxon>
        <taxon>Bacillota</taxon>
        <taxon>Clostridia</taxon>
        <taxon>Eubacteriales</taxon>
        <taxon>Clostridiaceae</taxon>
        <taxon>Clostridium</taxon>
    </lineage>
</organism>
<gene>
    <name evidence="1" type="ORF">NCTC10913_04932</name>
</gene>
<evidence type="ECO:0000313" key="2">
    <source>
        <dbReference type="Proteomes" id="UP000277570"/>
    </source>
</evidence>
<protein>
    <submittedName>
        <fullName evidence="1">Phage DNA polymerase</fullName>
    </submittedName>
</protein>
<name>A0ABY6T0U6_9CLOT</name>
<sequence length="594" mass="69715">MLNFYDFEVFKFNWMVVINNPVNKEEKIIVDDVEELKKYYEAHKCEIWVGFNSRSYDQYIMKGLILGFNPKEINDFIIKEGNGGWEYSSLFNRIEFYNYDIMTDRNRGLKQLEAFMGDSIKETEVSFDIDRPLTEVEIKETIKYCKHDVEETIKVFMNRKEEFESQMSLIKTFNLPLKYISKTKAQLSAIILETERVHNRKDEFNITLVDSIRLSKHMDIYNWYKNTRDTLLKDTELLNSLYKDETKKRKWYKSNQLNVDIMGVPHTFAWGGLHGARTNYIGEGRFINSDVTSFYPSLMIEYDFLSRNVRHAEKFKEIYDIRVDLKKQGKKKEQQPYKIVLNGTYGASKDKYNNLYDPLQANNVCINGQLMLLDLIEHVETELPGATLIQSNTDGVMFKLPNEESIKLYEEIADEWSERTRMGLEHDLIERVVQKDVNNYIIVKKGGKIKSKGAYVKELNNLDNDLPIVNKALMDYFIKNTPVEETINNCDELIQFQMVVKASSKYKYALHGDEIINEKISRVFASRSRRDSGIFKLKNDKNKPDKMAGTPENAFIENGDIKGLRVPRKLDKQWYINVANKRIKDFIGKENVHD</sequence>
<dbReference type="Proteomes" id="UP000277570">
    <property type="component" value="Unassembled WGS sequence"/>
</dbReference>
<dbReference type="Gene3D" id="3.90.1600.10">
    <property type="entry name" value="Palm domain of DNA polymerase"/>
    <property type="match status" value="1"/>
</dbReference>